<feature type="transmembrane region" description="Helical" evidence="6">
    <location>
        <begin position="171"/>
        <end position="198"/>
    </location>
</feature>
<proteinExistence type="predicted"/>
<evidence type="ECO:0000256" key="1">
    <source>
        <dbReference type="ARBA" id="ARBA00004651"/>
    </source>
</evidence>
<feature type="transmembrane region" description="Helical" evidence="6">
    <location>
        <begin position="56"/>
        <end position="78"/>
    </location>
</feature>
<dbReference type="GO" id="GO:0005886">
    <property type="term" value="C:plasma membrane"/>
    <property type="evidence" value="ECO:0007669"/>
    <property type="project" value="UniProtKB-SubCell"/>
</dbReference>
<organism evidence="7 8">
    <name type="scientific">Enhygromyxa salina</name>
    <dbReference type="NCBI Taxonomy" id="215803"/>
    <lineage>
        <taxon>Bacteria</taxon>
        <taxon>Pseudomonadati</taxon>
        <taxon>Myxococcota</taxon>
        <taxon>Polyangia</taxon>
        <taxon>Nannocystales</taxon>
        <taxon>Nannocystaceae</taxon>
        <taxon>Enhygromyxa</taxon>
    </lineage>
</organism>
<dbReference type="OrthoDB" id="5502382at2"/>
<keyword evidence="5 6" id="KW-0472">Membrane</keyword>
<dbReference type="EMBL" id="PVNK01000041">
    <property type="protein sequence ID" value="PRQ04380.1"/>
    <property type="molecule type" value="Genomic_DNA"/>
</dbReference>
<keyword evidence="4 6" id="KW-1133">Transmembrane helix</keyword>
<dbReference type="AlphaFoldDB" id="A0A2S9YH00"/>
<feature type="transmembrane region" description="Helical" evidence="6">
    <location>
        <begin position="145"/>
        <end position="165"/>
    </location>
</feature>
<keyword evidence="8" id="KW-1185">Reference proteome</keyword>
<sequence>MTTSIDEQIEAAESPGRNRLKSALRFVAGLALFAIVLRWLAPDWNELLASVDLDVGWALVGLAGTTAASFVTAARWRLLAEVMGGTKLPFAAYFYGLVVTRLLGQFTSTVAMDLVGRGAALRSAGSERGIGHAAMQVVLERTFDAVLPILLLVWALAVRDAWLPVGATLSLALFCLVFMALAIPLLGPAVRVALRLYLWIRLRVGKRRREQLVEAESSFASAPIVNTKLAAKVATYSVLRFATVVIQFWGIARAVGIEVSWEQMTAATPFAQLASILGLTPGGLGVIEAGWAGGLGWIGLSVVSISLFVLAQRVGVIAYFGLLSAISWPLAKREADRD</sequence>
<evidence type="ECO:0000313" key="7">
    <source>
        <dbReference type="EMBL" id="PRQ04380.1"/>
    </source>
</evidence>
<protein>
    <recommendedName>
        <fullName evidence="9">Flippase-like domain-containing protein</fullName>
    </recommendedName>
</protein>
<evidence type="ECO:0000313" key="8">
    <source>
        <dbReference type="Proteomes" id="UP000237968"/>
    </source>
</evidence>
<keyword evidence="2" id="KW-1003">Cell membrane</keyword>
<accession>A0A2S9YH00</accession>
<evidence type="ECO:0000256" key="2">
    <source>
        <dbReference type="ARBA" id="ARBA00022475"/>
    </source>
</evidence>
<feature type="transmembrane region" description="Helical" evidence="6">
    <location>
        <begin position="23"/>
        <end position="41"/>
    </location>
</feature>
<dbReference type="Pfam" id="PF03706">
    <property type="entry name" value="LPG_synthase_TM"/>
    <property type="match status" value="1"/>
</dbReference>
<dbReference type="PANTHER" id="PTHR39087">
    <property type="entry name" value="UPF0104 MEMBRANE PROTEIN MJ1595"/>
    <property type="match status" value="1"/>
</dbReference>
<dbReference type="Proteomes" id="UP000237968">
    <property type="component" value="Unassembled WGS sequence"/>
</dbReference>
<evidence type="ECO:0000256" key="3">
    <source>
        <dbReference type="ARBA" id="ARBA00022692"/>
    </source>
</evidence>
<gene>
    <name evidence="7" type="ORF">ENSA5_07830</name>
</gene>
<evidence type="ECO:0000256" key="5">
    <source>
        <dbReference type="ARBA" id="ARBA00023136"/>
    </source>
</evidence>
<dbReference type="InterPro" id="IPR022791">
    <property type="entry name" value="L-PG_synthase/AglD"/>
</dbReference>
<dbReference type="PANTHER" id="PTHR39087:SF2">
    <property type="entry name" value="UPF0104 MEMBRANE PROTEIN MJ1595"/>
    <property type="match status" value="1"/>
</dbReference>
<evidence type="ECO:0000256" key="4">
    <source>
        <dbReference type="ARBA" id="ARBA00022989"/>
    </source>
</evidence>
<name>A0A2S9YH00_9BACT</name>
<keyword evidence="3 6" id="KW-0812">Transmembrane</keyword>
<evidence type="ECO:0000256" key="6">
    <source>
        <dbReference type="SAM" id="Phobius"/>
    </source>
</evidence>
<reference evidence="7 8" key="1">
    <citation type="submission" date="2018-03" db="EMBL/GenBank/DDBJ databases">
        <title>Draft Genome Sequences of the Obligatory Marine Myxobacteria Enhygromyxa salina SWB005.</title>
        <authorList>
            <person name="Poehlein A."/>
            <person name="Moghaddam J.A."/>
            <person name="Harms H."/>
            <person name="Alanjari M."/>
            <person name="Koenig G.M."/>
            <person name="Daniel R."/>
            <person name="Schaeberle T.F."/>
        </authorList>
    </citation>
    <scope>NUCLEOTIDE SEQUENCE [LARGE SCALE GENOMIC DNA]</scope>
    <source>
        <strain evidence="7 8">SWB005</strain>
    </source>
</reference>
<evidence type="ECO:0008006" key="9">
    <source>
        <dbReference type="Google" id="ProtNLM"/>
    </source>
</evidence>
<dbReference type="RefSeq" id="WP_106390230.1">
    <property type="nucleotide sequence ID" value="NZ_PVNK01000041.1"/>
</dbReference>
<feature type="transmembrane region" description="Helical" evidence="6">
    <location>
        <begin position="297"/>
        <end position="323"/>
    </location>
</feature>
<comment type="subcellular location">
    <subcellularLocation>
        <location evidence="1">Cell membrane</location>
        <topology evidence="1">Multi-pass membrane protein</topology>
    </subcellularLocation>
</comment>
<comment type="caution">
    <text evidence="7">The sequence shown here is derived from an EMBL/GenBank/DDBJ whole genome shotgun (WGS) entry which is preliminary data.</text>
</comment>